<gene>
    <name evidence="2" type="ORF">PBIL07802_LOCUS25159</name>
</gene>
<feature type="compositionally biased region" description="Basic and acidic residues" evidence="1">
    <location>
        <begin position="22"/>
        <end position="37"/>
    </location>
</feature>
<proteinExistence type="predicted"/>
<feature type="compositionally biased region" description="Basic and acidic residues" evidence="1">
    <location>
        <begin position="52"/>
        <end position="70"/>
    </location>
</feature>
<name>A0A7S3LSR5_9EUKA</name>
<feature type="region of interest" description="Disordered" evidence="1">
    <location>
        <begin position="52"/>
        <end position="128"/>
    </location>
</feature>
<feature type="region of interest" description="Disordered" evidence="1">
    <location>
        <begin position="13"/>
        <end position="37"/>
    </location>
</feature>
<feature type="compositionally biased region" description="Low complexity" evidence="1">
    <location>
        <begin position="89"/>
        <end position="107"/>
    </location>
</feature>
<evidence type="ECO:0000256" key="1">
    <source>
        <dbReference type="SAM" id="MobiDB-lite"/>
    </source>
</evidence>
<dbReference type="EMBL" id="HBIB01038601">
    <property type="protein sequence ID" value="CAE0262863.1"/>
    <property type="molecule type" value="Transcribed_RNA"/>
</dbReference>
<dbReference type="AlphaFoldDB" id="A0A7S3LSR5"/>
<accession>A0A7S3LSR5</accession>
<organism evidence="2">
    <name type="scientific">Palpitomonas bilix</name>
    <dbReference type="NCBI Taxonomy" id="652834"/>
    <lineage>
        <taxon>Eukaryota</taxon>
        <taxon>Eukaryota incertae sedis</taxon>
    </lineage>
</organism>
<evidence type="ECO:0000313" key="2">
    <source>
        <dbReference type="EMBL" id="CAE0262863.1"/>
    </source>
</evidence>
<reference evidence="2" key="1">
    <citation type="submission" date="2021-01" db="EMBL/GenBank/DDBJ databases">
        <authorList>
            <person name="Corre E."/>
            <person name="Pelletier E."/>
            <person name="Niang G."/>
            <person name="Scheremetjew M."/>
            <person name="Finn R."/>
            <person name="Kale V."/>
            <person name="Holt S."/>
            <person name="Cochrane G."/>
            <person name="Meng A."/>
            <person name="Brown T."/>
            <person name="Cohen L."/>
        </authorList>
    </citation>
    <scope>NUCLEOTIDE SEQUENCE</scope>
    <source>
        <strain evidence="2">NIES-2562</strain>
    </source>
</reference>
<sequence>MLYPIEVEVRREKEGIGYSRRAQKERERKVESAMKRERYRREVVDEKEVRREVRDGVENEHVRIGGRGREFGPPPPPPSHSSLPPPTSLLPRTSSSPPFFSHTQPSTGTKTSHHRYSSMPGQTHASVKGEADFQFTQFVSGGVQSFGV</sequence>
<protein>
    <submittedName>
        <fullName evidence="2">Uncharacterized protein</fullName>
    </submittedName>
</protein>
<feature type="compositionally biased region" description="Pro residues" evidence="1">
    <location>
        <begin position="72"/>
        <end position="88"/>
    </location>
</feature>